<dbReference type="EMBL" id="PVTL01000002">
    <property type="protein sequence ID" value="PRY69549.1"/>
    <property type="molecule type" value="Genomic_DNA"/>
</dbReference>
<dbReference type="InterPro" id="IPR023753">
    <property type="entry name" value="FAD/NAD-binding_dom"/>
</dbReference>
<sequence>MTNPTDEQYDVIVIGAGAVGENVADRTTQGGLKTLIVESELVGGECSYWACMPSKALLRSGIALRAAQNVAGSAEAVTGRLDVAATLARRDSFTHDWDDSSQVDWLDGAGIDLVRGHAVITGEREVTVGDRVFTARYAVVVSTGSAATLPPIPGLADVNPWTSHDATSAKTIPASLAILGGGVVAAEIATAYASFGCAVTMIVRGEVLDTQEPFAGELVTEALTKLGAVVKTHVGLESAARASGSVVLTLSDGSTVTADEILVATGRQARTADLGLDNIGLTPGDWLETDDTLRVTGFDWLYAAGDVNHRALLTHQGKYQARAVGDVIAARAKGAPVDDQPWGTHVATADHRAVPQVTFTDPEVASVGLTAAAAAKAGYTIRVVDYDLGSIAGASLQADGYSGKARMVVDEERSVVLGVTFVGQDVSEMLQAATVAVVGEVPLARLWHAVPAYPTMNEIWLRLLETYGRP</sequence>
<feature type="domain" description="Pyridine nucleotide-disulphide oxidoreductase dimerisation" evidence="7">
    <location>
        <begin position="354"/>
        <end position="460"/>
    </location>
</feature>
<feature type="binding site" evidence="5">
    <location>
        <position position="266"/>
    </location>
    <ligand>
        <name>NAD(+)</name>
        <dbReference type="ChEBI" id="CHEBI:57540"/>
    </ligand>
</feature>
<feature type="domain" description="FAD/NAD(P)-binding" evidence="8">
    <location>
        <begin position="9"/>
        <end position="315"/>
    </location>
</feature>
<keyword evidence="4 5" id="KW-0520">NAD</keyword>
<dbReference type="GO" id="GO:0004148">
    <property type="term" value="F:dihydrolipoyl dehydrogenase (NADH) activity"/>
    <property type="evidence" value="ECO:0007669"/>
    <property type="project" value="TreeGrafter"/>
</dbReference>
<name>A0A2T0VH66_9MICO</name>
<keyword evidence="5" id="KW-0547">Nucleotide-binding</keyword>
<dbReference type="InterPro" id="IPR050151">
    <property type="entry name" value="Class-I_Pyr_Nuc-Dis_Oxidored"/>
</dbReference>
<proteinExistence type="inferred from homology"/>
<protein>
    <submittedName>
        <fullName evidence="9">Dihydrolipoamide dehydrogenase</fullName>
    </submittedName>
</protein>
<accession>A0A2T0VH66</accession>
<dbReference type="SUPFAM" id="SSF51905">
    <property type="entry name" value="FAD/NAD(P)-binding domain"/>
    <property type="match status" value="1"/>
</dbReference>
<dbReference type="PIRSF" id="PIRSF000350">
    <property type="entry name" value="Mercury_reductase_MerA"/>
    <property type="match status" value="1"/>
</dbReference>
<dbReference type="PANTHER" id="PTHR22912:SF151">
    <property type="entry name" value="DIHYDROLIPOYL DEHYDROGENASE, MITOCHONDRIAL"/>
    <property type="match status" value="1"/>
</dbReference>
<evidence type="ECO:0000313" key="9">
    <source>
        <dbReference type="EMBL" id="PRY69549.1"/>
    </source>
</evidence>
<evidence type="ECO:0000256" key="1">
    <source>
        <dbReference type="ARBA" id="ARBA00007532"/>
    </source>
</evidence>
<dbReference type="AlphaFoldDB" id="A0A2T0VH66"/>
<dbReference type="PRINTS" id="PR00411">
    <property type="entry name" value="PNDRDTASEI"/>
</dbReference>
<feature type="binding site" evidence="5">
    <location>
        <begin position="180"/>
        <end position="187"/>
    </location>
    <ligand>
        <name>NAD(+)</name>
        <dbReference type="ChEBI" id="CHEBI:57540"/>
    </ligand>
</feature>
<dbReference type="Gene3D" id="3.30.390.30">
    <property type="match status" value="1"/>
</dbReference>
<evidence type="ECO:0000259" key="7">
    <source>
        <dbReference type="Pfam" id="PF02852"/>
    </source>
</evidence>
<dbReference type="OrthoDB" id="9800167at2"/>
<dbReference type="Pfam" id="PF07992">
    <property type="entry name" value="Pyr_redox_2"/>
    <property type="match status" value="1"/>
</dbReference>
<keyword evidence="3 5" id="KW-0274">FAD</keyword>
<gene>
    <name evidence="9" type="ORF">B0I08_102225</name>
</gene>
<dbReference type="PRINTS" id="PR00368">
    <property type="entry name" value="FADPNR"/>
</dbReference>
<dbReference type="Gene3D" id="3.50.50.60">
    <property type="entry name" value="FAD/NAD(P)-binding domain"/>
    <property type="match status" value="2"/>
</dbReference>
<evidence type="ECO:0000256" key="6">
    <source>
        <dbReference type="PIRSR" id="PIRSR000350-4"/>
    </source>
</evidence>
<keyword evidence="2" id="KW-0285">Flavoprotein</keyword>
<feature type="binding site" evidence="5">
    <location>
        <begin position="143"/>
        <end position="145"/>
    </location>
    <ligand>
        <name>FAD</name>
        <dbReference type="ChEBI" id="CHEBI:57692"/>
    </ligand>
</feature>
<comment type="cofactor">
    <cofactor evidence="5">
        <name>FAD</name>
        <dbReference type="ChEBI" id="CHEBI:57692"/>
    </cofactor>
    <text evidence="5">Binds 1 FAD per subunit.</text>
</comment>
<dbReference type="GO" id="GO:0050660">
    <property type="term" value="F:flavin adenine dinucleotide binding"/>
    <property type="evidence" value="ECO:0007669"/>
    <property type="project" value="TreeGrafter"/>
</dbReference>
<dbReference type="InterPro" id="IPR004099">
    <property type="entry name" value="Pyr_nucl-diS_OxRdtase_dimer"/>
</dbReference>
<organism evidence="9 10">
    <name type="scientific">Glaciihabitans tibetensis</name>
    <dbReference type="NCBI Taxonomy" id="1266600"/>
    <lineage>
        <taxon>Bacteria</taxon>
        <taxon>Bacillati</taxon>
        <taxon>Actinomycetota</taxon>
        <taxon>Actinomycetes</taxon>
        <taxon>Micrococcales</taxon>
        <taxon>Microbacteriaceae</taxon>
        <taxon>Glaciihabitans</taxon>
    </lineage>
</organism>
<dbReference type="Pfam" id="PF02852">
    <property type="entry name" value="Pyr_redox_dim"/>
    <property type="match status" value="1"/>
</dbReference>
<comment type="similarity">
    <text evidence="1">Belongs to the class-I pyridine nucleotide-disulfide oxidoreductase family.</text>
</comment>
<dbReference type="InterPro" id="IPR001100">
    <property type="entry name" value="Pyr_nuc-diS_OxRdtase"/>
</dbReference>
<evidence type="ECO:0000256" key="4">
    <source>
        <dbReference type="ARBA" id="ARBA00023027"/>
    </source>
</evidence>
<dbReference type="PANTHER" id="PTHR22912">
    <property type="entry name" value="DISULFIDE OXIDOREDUCTASE"/>
    <property type="match status" value="1"/>
</dbReference>
<feature type="binding site" evidence="5">
    <location>
        <position position="306"/>
    </location>
    <ligand>
        <name>FAD</name>
        <dbReference type="ChEBI" id="CHEBI:57692"/>
    </ligand>
</feature>
<feature type="binding site" evidence="5">
    <location>
        <position position="55"/>
    </location>
    <ligand>
        <name>FAD</name>
        <dbReference type="ChEBI" id="CHEBI:57692"/>
    </ligand>
</feature>
<evidence type="ECO:0000256" key="3">
    <source>
        <dbReference type="ARBA" id="ARBA00022827"/>
    </source>
</evidence>
<feature type="disulfide bond" description="Redox-active" evidence="6">
    <location>
        <begin position="46"/>
        <end position="51"/>
    </location>
</feature>
<dbReference type="RefSeq" id="WP_106210419.1">
    <property type="nucleotide sequence ID" value="NZ_PVTL01000002.1"/>
</dbReference>
<reference evidence="9 10" key="1">
    <citation type="submission" date="2018-03" db="EMBL/GenBank/DDBJ databases">
        <title>Genomic Encyclopedia of Type Strains, Phase III (KMG-III): the genomes of soil and plant-associated and newly described type strains.</title>
        <authorList>
            <person name="Whitman W."/>
        </authorList>
    </citation>
    <scope>NUCLEOTIDE SEQUENCE [LARGE SCALE GENOMIC DNA]</scope>
    <source>
        <strain evidence="9 10">CGMCC 1.12484</strain>
    </source>
</reference>
<keyword evidence="10" id="KW-1185">Reference proteome</keyword>
<evidence type="ECO:0000313" key="10">
    <source>
        <dbReference type="Proteomes" id="UP000237983"/>
    </source>
</evidence>
<dbReference type="Proteomes" id="UP000237983">
    <property type="component" value="Unassembled WGS sequence"/>
</dbReference>
<dbReference type="InterPro" id="IPR036188">
    <property type="entry name" value="FAD/NAD-bd_sf"/>
</dbReference>
<dbReference type="GO" id="GO:0006103">
    <property type="term" value="P:2-oxoglutarate metabolic process"/>
    <property type="evidence" value="ECO:0007669"/>
    <property type="project" value="TreeGrafter"/>
</dbReference>
<evidence type="ECO:0000256" key="2">
    <source>
        <dbReference type="ARBA" id="ARBA00022630"/>
    </source>
</evidence>
<dbReference type="InterPro" id="IPR016156">
    <property type="entry name" value="FAD/NAD-linked_Rdtase_dimer_sf"/>
</dbReference>
<evidence type="ECO:0000256" key="5">
    <source>
        <dbReference type="PIRSR" id="PIRSR000350-3"/>
    </source>
</evidence>
<comment type="caution">
    <text evidence="9">The sequence shown here is derived from an EMBL/GenBank/DDBJ whole genome shotgun (WGS) entry which is preliminary data.</text>
</comment>
<dbReference type="SUPFAM" id="SSF55424">
    <property type="entry name" value="FAD/NAD-linked reductases, dimerisation (C-terminal) domain"/>
    <property type="match status" value="1"/>
</dbReference>
<evidence type="ECO:0000259" key="8">
    <source>
        <dbReference type="Pfam" id="PF07992"/>
    </source>
</evidence>